<reference evidence="3 4" key="1">
    <citation type="submission" date="2019-02" db="EMBL/GenBank/DDBJ databases">
        <title>Deep-cultivation of Planctomycetes and their phenomic and genomic characterization uncovers novel biology.</title>
        <authorList>
            <person name="Wiegand S."/>
            <person name="Jogler M."/>
            <person name="Boedeker C."/>
            <person name="Pinto D."/>
            <person name="Vollmers J."/>
            <person name="Rivas-Marin E."/>
            <person name="Kohn T."/>
            <person name="Peeters S.H."/>
            <person name="Heuer A."/>
            <person name="Rast P."/>
            <person name="Oberbeckmann S."/>
            <person name="Bunk B."/>
            <person name="Jeske O."/>
            <person name="Meyerdierks A."/>
            <person name="Storesund J.E."/>
            <person name="Kallscheuer N."/>
            <person name="Luecker S."/>
            <person name="Lage O.M."/>
            <person name="Pohl T."/>
            <person name="Merkel B.J."/>
            <person name="Hornburger P."/>
            <person name="Mueller R.-W."/>
            <person name="Bruemmer F."/>
            <person name="Labrenz M."/>
            <person name="Spormann A.M."/>
            <person name="Op den Camp H."/>
            <person name="Overmann J."/>
            <person name="Amann R."/>
            <person name="Jetten M.S.M."/>
            <person name="Mascher T."/>
            <person name="Medema M.H."/>
            <person name="Devos D.P."/>
            <person name="Kaster A.-K."/>
            <person name="Ovreas L."/>
            <person name="Rohde M."/>
            <person name="Galperin M.Y."/>
            <person name="Jogler C."/>
        </authorList>
    </citation>
    <scope>NUCLEOTIDE SEQUENCE [LARGE SCALE GENOMIC DNA]</scope>
    <source>
        <strain evidence="3 4">Pan44</strain>
    </source>
</reference>
<organism evidence="3 4">
    <name type="scientific">Caulifigura coniformis</name>
    <dbReference type="NCBI Taxonomy" id="2527983"/>
    <lineage>
        <taxon>Bacteria</taxon>
        <taxon>Pseudomonadati</taxon>
        <taxon>Planctomycetota</taxon>
        <taxon>Planctomycetia</taxon>
        <taxon>Planctomycetales</taxon>
        <taxon>Planctomycetaceae</taxon>
        <taxon>Caulifigura</taxon>
    </lineage>
</organism>
<feature type="transmembrane region" description="Helical" evidence="1">
    <location>
        <begin position="270"/>
        <end position="287"/>
    </location>
</feature>
<keyword evidence="1" id="KW-0812">Transmembrane</keyword>
<evidence type="ECO:0000313" key="3">
    <source>
        <dbReference type="EMBL" id="QDT55415.1"/>
    </source>
</evidence>
<dbReference type="Pfam" id="PF20604">
    <property type="entry name" value="DUF6798"/>
    <property type="match status" value="1"/>
</dbReference>
<protein>
    <recommendedName>
        <fullName evidence="2">DUF6798 domain-containing protein</fullName>
    </recommendedName>
</protein>
<evidence type="ECO:0000313" key="4">
    <source>
        <dbReference type="Proteomes" id="UP000315700"/>
    </source>
</evidence>
<feature type="transmembrane region" description="Helical" evidence="1">
    <location>
        <begin position="299"/>
        <end position="318"/>
    </location>
</feature>
<evidence type="ECO:0000259" key="2">
    <source>
        <dbReference type="Pfam" id="PF20604"/>
    </source>
</evidence>
<dbReference type="Proteomes" id="UP000315700">
    <property type="component" value="Chromosome"/>
</dbReference>
<gene>
    <name evidence="3" type="ORF">Pan44_34580</name>
</gene>
<feature type="transmembrane region" description="Helical" evidence="1">
    <location>
        <begin position="108"/>
        <end position="129"/>
    </location>
</feature>
<keyword evidence="1" id="KW-1133">Transmembrane helix</keyword>
<evidence type="ECO:0000256" key="1">
    <source>
        <dbReference type="SAM" id="Phobius"/>
    </source>
</evidence>
<feature type="transmembrane region" description="Helical" evidence="1">
    <location>
        <begin position="368"/>
        <end position="386"/>
    </location>
</feature>
<dbReference type="EMBL" id="CP036271">
    <property type="protein sequence ID" value="QDT55415.1"/>
    <property type="molecule type" value="Genomic_DNA"/>
</dbReference>
<feature type="transmembrane region" description="Helical" evidence="1">
    <location>
        <begin position="339"/>
        <end position="362"/>
    </location>
</feature>
<feature type="transmembrane region" description="Helical" evidence="1">
    <location>
        <begin position="166"/>
        <end position="196"/>
    </location>
</feature>
<dbReference type="AlphaFoldDB" id="A0A517SH06"/>
<dbReference type="KEGG" id="ccos:Pan44_34580"/>
<sequence>MSLGTSERRKQAIAAFFACWTAFVVYSFLRVPIPGINEPHYLGMAKADWNPGWCQGDLFLTSSRPHRAFYLLIGWLTQTLTLEQTAIVGRIASLALVAWGWSKLGRSLGLAVGGTLLSAVLFLMIQSIGSWSGEWLIGGVESKVFAYGCVFAGWSAMISRRLSAAGLWLGLATTLHPVVGMWATVATLVGLAWMWWRAAGDSAETQAPLPRLPVRLIPSLWWFIAAAPGIGWALPALKSSDAATSKLADFIQVSYRLAHHLDPWTFPREGHLFFATLIVVWLFSALWTRKVAGFRLLDVITGAAVAFGLAATLVSYGPRPWTYPPSEFGALQLKMLKFYPFRLADVMSALIVALGVARLWTMWSPPKVASFGLAGALLAGAIAIPGPDKSPGMLSGANRDDWIATLRWVKENTPANALLLAANEDFAVKWWAERAEYVNFKDCPQDAAGVVEWNSRLLAYSEWVRDSFAQDHVIDAGDLVALRRKTGVTHLIVGRLGPIGPPPAFERGRFKVYELPSPANSGAL</sequence>
<dbReference type="RefSeq" id="WP_145031196.1">
    <property type="nucleotide sequence ID" value="NZ_CP036271.1"/>
</dbReference>
<feature type="transmembrane region" description="Helical" evidence="1">
    <location>
        <begin position="12"/>
        <end position="29"/>
    </location>
</feature>
<accession>A0A517SH06</accession>
<name>A0A517SH06_9PLAN</name>
<dbReference type="InParanoid" id="A0A517SH06"/>
<dbReference type="OrthoDB" id="229702at2"/>
<feature type="transmembrane region" description="Helical" evidence="1">
    <location>
        <begin position="135"/>
        <end position="154"/>
    </location>
</feature>
<feature type="transmembrane region" description="Helical" evidence="1">
    <location>
        <begin position="216"/>
        <end position="237"/>
    </location>
</feature>
<proteinExistence type="predicted"/>
<keyword evidence="1" id="KW-0472">Membrane</keyword>
<keyword evidence="4" id="KW-1185">Reference proteome</keyword>
<dbReference type="InterPro" id="IPR046477">
    <property type="entry name" value="DUF6798"/>
</dbReference>
<feature type="domain" description="DUF6798" evidence="2">
    <location>
        <begin position="401"/>
        <end position="458"/>
    </location>
</feature>